<dbReference type="Proteomes" id="UP001234798">
    <property type="component" value="Plasmid unnamed"/>
</dbReference>
<gene>
    <name evidence="2" type="ORF">RAS12_30940</name>
</gene>
<evidence type="ECO:0000259" key="1">
    <source>
        <dbReference type="Pfam" id="PF17194"/>
    </source>
</evidence>
<dbReference type="Pfam" id="PF11459">
    <property type="entry name" value="AbiEi_3"/>
    <property type="match status" value="1"/>
</dbReference>
<proteinExistence type="predicted"/>
<sequence length="219" mass="23930">MRGDGPLKRLNTTLSRGAPLGVEELASVGVSSALANYYVKTDWLLRLGRGTFAFPADELEPYKCIAFLQAKWPHMHLAGASALRARGLATPWDPQAAFECWGADAVRLPDWFTERFPARYQQRCAPTEKIGAATGTSLVEIRGAVVLASEPERAVLEVLSSSVGTSAAGRRAMATMLRDQVPLRANLLEREIELWPRAGVRAAANALRLGHADKSEHRR</sequence>
<name>A0ABY9MAK0_9BURK</name>
<dbReference type="RefSeq" id="WP_306952066.1">
    <property type="nucleotide sequence ID" value="NZ_CP132977.1"/>
</dbReference>
<evidence type="ECO:0000313" key="2">
    <source>
        <dbReference type="EMBL" id="WMD24051.1"/>
    </source>
</evidence>
<geneLocation type="plasmid" evidence="2 3">
    <name>unnamed</name>
</geneLocation>
<dbReference type="Pfam" id="PF17194">
    <property type="entry name" value="AbiEi_3_N"/>
    <property type="match status" value="1"/>
</dbReference>
<keyword evidence="2" id="KW-0614">Plasmid</keyword>
<keyword evidence="3" id="KW-1185">Reference proteome</keyword>
<evidence type="ECO:0000313" key="3">
    <source>
        <dbReference type="Proteomes" id="UP001234798"/>
    </source>
</evidence>
<protein>
    <submittedName>
        <fullName evidence="2">AbiEi antitoxin N-terminal domain-containing protein</fullName>
    </submittedName>
</protein>
<organism evidence="2 3">
    <name type="scientific">Achromobacter seleniivolatilans</name>
    <dbReference type="NCBI Taxonomy" id="3047478"/>
    <lineage>
        <taxon>Bacteria</taxon>
        <taxon>Pseudomonadati</taxon>
        <taxon>Pseudomonadota</taxon>
        <taxon>Betaproteobacteria</taxon>
        <taxon>Burkholderiales</taxon>
        <taxon>Alcaligenaceae</taxon>
        <taxon>Achromobacter</taxon>
    </lineage>
</organism>
<dbReference type="EMBL" id="CP132977">
    <property type="protein sequence ID" value="WMD24051.1"/>
    <property type="molecule type" value="Genomic_DNA"/>
</dbReference>
<dbReference type="InterPro" id="IPR021561">
    <property type="entry name" value="AbiEi_3"/>
</dbReference>
<reference evidence="2 3" key="1">
    <citation type="submission" date="2023-08" db="EMBL/GenBank/DDBJ databases">
        <title>Achromobacter seleniivolatilans sp. nov., isolated from seleniferous soil.</title>
        <authorList>
            <person name="Zhang S."/>
            <person name="Li K."/>
            <person name="Peng J."/>
            <person name="Zhao Q."/>
            <person name="Wang H."/>
            <person name="Guo Y."/>
        </authorList>
    </citation>
    <scope>NUCLEOTIDE SEQUENCE [LARGE SCALE GENOMIC DNA]</scope>
    <source>
        <strain evidence="2 3">R39</strain>
        <plasmid evidence="2 3">unnamed</plasmid>
    </source>
</reference>
<dbReference type="InterPro" id="IPR033455">
    <property type="entry name" value="AbiEi_3_N"/>
</dbReference>
<feature type="domain" description="Transcriptional regulator AbiEi antitoxin N-terminal" evidence="1">
    <location>
        <begin position="7"/>
        <end position="89"/>
    </location>
</feature>
<accession>A0ABY9MAK0</accession>